<evidence type="ECO:0000313" key="1">
    <source>
        <dbReference type="EMBL" id="ENV36842.1"/>
    </source>
</evidence>
<reference evidence="1 2" key="1">
    <citation type="submission" date="2013-02" db="EMBL/GenBank/DDBJ databases">
        <title>The Genome Sequence of Acinetobacter venetianus CIP 110063.</title>
        <authorList>
            <consortium name="The Broad Institute Genome Sequencing Platform"/>
            <consortium name="The Broad Institute Genome Sequencing Center for Infectious Disease"/>
            <person name="Cerqueira G."/>
            <person name="Feldgarden M."/>
            <person name="Courvalin P."/>
            <person name="Perichon B."/>
            <person name="Grillot-Courvalin C."/>
            <person name="Clermont D."/>
            <person name="Rocha E."/>
            <person name="Yoon E.-J."/>
            <person name="Nemec A."/>
            <person name="Walker B."/>
            <person name="Young S.K."/>
            <person name="Zeng Q."/>
            <person name="Gargeya S."/>
            <person name="Fitzgerald M."/>
            <person name="Haas B."/>
            <person name="Abouelleil A."/>
            <person name="Alvarado L."/>
            <person name="Arachchi H.M."/>
            <person name="Berlin A.M."/>
            <person name="Chapman S.B."/>
            <person name="Dewar J."/>
            <person name="Goldberg J."/>
            <person name="Griggs A."/>
            <person name="Gujja S."/>
            <person name="Hansen M."/>
            <person name="Howarth C."/>
            <person name="Imamovic A."/>
            <person name="Larimer J."/>
            <person name="McCowan C."/>
            <person name="Murphy C."/>
            <person name="Neiman D."/>
            <person name="Pearson M."/>
            <person name="Priest M."/>
            <person name="Roberts A."/>
            <person name="Saif S."/>
            <person name="Shea T."/>
            <person name="Sisk P."/>
            <person name="Sykes S."/>
            <person name="Wortman J."/>
            <person name="Nusbaum C."/>
            <person name="Birren B."/>
        </authorList>
    </citation>
    <scope>NUCLEOTIDE SEQUENCE [LARGE SCALE GENOMIC DNA]</scope>
    <source>
        <strain evidence="2">ATCC 31012 / DSM 23050 / BCRC 14357 / CCUG 45561 / CIP 110063 / KCTC 2702 / LMG 19082 / RAG-1</strain>
    </source>
</reference>
<evidence type="ECO:0000313" key="2">
    <source>
        <dbReference type="Proteomes" id="UP000018445"/>
    </source>
</evidence>
<name>N8YJ53_ACIVR</name>
<dbReference type="PATRIC" id="fig|1191460.12.peg.1634"/>
<sequence>MNELDLEKKNYVSWLSEFSDEELNILNSIGIIDPTDYLFFDNEMSFLAKNLANNKLIDYPELFEEFLYRYLFLIPSFVSKQTKKEHLLNNNNYKSWFNKRKQFFNTLELAVLSSSFNSQFKKDYLRWDADPINCSSKECQKLHQMVFNSCDANFLKLAISHWSEYQNGCRCSLHTITEKEYSDSTESF</sequence>
<protein>
    <submittedName>
        <fullName evidence="1">Uncharacterized protein</fullName>
    </submittedName>
</protein>
<dbReference type="HOGENOM" id="CLU_1399857_0_0_6"/>
<dbReference type="Proteomes" id="UP000018445">
    <property type="component" value="Unassembled WGS sequence"/>
</dbReference>
<dbReference type="EMBL" id="APPO01000013">
    <property type="protein sequence ID" value="ENV36842.1"/>
    <property type="molecule type" value="Genomic_DNA"/>
</dbReference>
<comment type="caution">
    <text evidence="1">The sequence shown here is derived from an EMBL/GenBank/DDBJ whole genome shotgun (WGS) entry which is preliminary data.</text>
</comment>
<proteinExistence type="predicted"/>
<keyword evidence="2" id="KW-1185">Reference proteome</keyword>
<dbReference type="RefSeq" id="WP_004879006.1">
    <property type="nucleotide sequence ID" value="NZ_AKIQ01000062.1"/>
</dbReference>
<organism evidence="1 2">
    <name type="scientific">Acinetobacter venetianus (strain ATCC 31012 / DSM 23050 / BCRC 14357 / CCUG 45561 / CIP 110063 / KCTC 2702 / LMG 19082 / RAG-1)</name>
    <dbReference type="NCBI Taxonomy" id="1191460"/>
    <lineage>
        <taxon>Bacteria</taxon>
        <taxon>Pseudomonadati</taxon>
        <taxon>Pseudomonadota</taxon>
        <taxon>Gammaproteobacteria</taxon>
        <taxon>Moraxellales</taxon>
        <taxon>Moraxellaceae</taxon>
        <taxon>Acinetobacter</taxon>
    </lineage>
</organism>
<dbReference type="eggNOG" id="ENOG5031SXW">
    <property type="taxonomic scope" value="Bacteria"/>
</dbReference>
<gene>
    <name evidence="1" type="ORF">F959_01649</name>
</gene>
<dbReference type="AlphaFoldDB" id="N8YJ53"/>
<dbReference type="GeneID" id="58194526"/>
<dbReference type="OrthoDB" id="6698847at2"/>
<accession>N8YJ53</accession>